<proteinExistence type="predicted"/>
<organism evidence="1 2">
    <name type="scientific">Lasiosphaeris hirsuta</name>
    <dbReference type="NCBI Taxonomy" id="260670"/>
    <lineage>
        <taxon>Eukaryota</taxon>
        <taxon>Fungi</taxon>
        <taxon>Dikarya</taxon>
        <taxon>Ascomycota</taxon>
        <taxon>Pezizomycotina</taxon>
        <taxon>Sordariomycetes</taxon>
        <taxon>Sordariomycetidae</taxon>
        <taxon>Sordariales</taxon>
        <taxon>Lasiosphaeriaceae</taxon>
        <taxon>Lasiosphaeris</taxon>
    </lineage>
</organism>
<dbReference type="AlphaFoldDB" id="A0AA40DWU6"/>
<comment type="caution">
    <text evidence="1">The sequence shown here is derived from an EMBL/GenBank/DDBJ whole genome shotgun (WGS) entry which is preliminary data.</text>
</comment>
<evidence type="ECO:0000313" key="2">
    <source>
        <dbReference type="Proteomes" id="UP001172102"/>
    </source>
</evidence>
<evidence type="ECO:0000313" key="1">
    <source>
        <dbReference type="EMBL" id="KAK0719314.1"/>
    </source>
</evidence>
<feature type="non-terminal residue" evidence="1">
    <location>
        <position position="1"/>
    </location>
</feature>
<accession>A0AA40DWU6</accession>
<name>A0AA40DWU6_9PEZI</name>
<reference evidence="1" key="1">
    <citation type="submission" date="2023-06" db="EMBL/GenBank/DDBJ databases">
        <title>Genome-scale phylogeny and comparative genomics of the fungal order Sordariales.</title>
        <authorList>
            <consortium name="Lawrence Berkeley National Laboratory"/>
            <person name="Hensen N."/>
            <person name="Bonometti L."/>
            <person name="Westerberg I."/>
            <person name="Brannstrom I.O."/>
            <person name="Guillou S."/>
            <person name="Cros-Aarteil S."/>
            <person name="Calhoun S."/>
            <person name="Haridas S."/>
            <person name="Kuo A."/>
            <person name="Mondo S."/>
            <person name="Pangilinan J."/>
            <person name="Riley R."/>
            <person name="Labutti K."/>
            <person name="Andreopoulos B."/>
            <person name="Lipzen A."/>
            <person name="Chen C."/>
            <person name="Yanf M."/>
            <person name="Daum C."/>
            <person name="Ng V."/>
            <person name="Clum A."/>
            <person name="Steindorff A."/>
            <person name="Ohm R."/>
            <person name="Martin F."/>
            <person name="Silar P."/>
            <person name="Natvig D."/>
            <person name="Lalanne C."/>
            <person name="Gautier V."/>
            <person name="Ament-Velasquez S.L."/>
            <person name="Kruys A."/>
            <person name="Hutchinson M.I."/>
            <person name="Powell A.J."/>
            <person name="Barry K."/>
            <person name="Miller A.N."/>
            <person name="Grigoriev I.V."/>
            <person name="Debuchy R."/>
            <person name="Gladieux P."/>
            <person name="Thoren M.H."/>
            <person name="Johannesson H."/>
        </authorList>
    </citation>
    <scope>NUCLEOTIDE SEQUENCE</scope>
    <source>
        <strain evidence="1">SMH4607-1</strain>
    </source>
</reference>
<keyword evidence="2" id="KW-1185">Reference proteome</keyword>
<gene>
    <name evidence="1" type="ORF">B0H67DRAFT_467885</name>
</gene>
<protein>
    <recommendedName>
        <fullName evidence="3">TLDc domain-containing protein</fullName>
    </recommendedName>
</protein>
<sequence length="549" mass="60646">IDGWVMQGRLSSESLLQRLDESIATSNAIPFDAKPTLQRVFESVSNSEGLLPESALLSLLQTKAALPPSPELVEASKVLFEALVYLSSFPMTGPKVGSHVEGLTLAELSRALVWILPRNYQYVIEEGNFSRVRTPADHRRLIFQSLALSHEHALYDASLARKLALRNAFDIDREYLADLCLTNHDDDGDEIYHDLLDVLYSTQPDVIPGISPAHRDAFRPAAKTISAEKHIPLLRTLGIPAERFVSLVRLLLATQFKPPIPAEQQQQQADIAIYTPAARSIAAAFTTPGTHDLITHPQFDHALAHLAPYLFDSLYQFLSTTFLGQTYFLVAGNLDRPSQLPLSTPTPSPSASTLTLPRASQLTTFLAGAAYFPWFYLHAHFSATPTTPPPTAASLARAIQSAPPGIQTAVVLLSGRDTSTLQTVIFGLFTPHPTADMTSIQHTHVPDHVGTEGCALFQLAPTHGVFRGRVGKPGWRVLGEETIVFGEVGAGVCLRLRPGPEREGRIWFDEAKADRERERDGWTYEADVQRGDWLAEFELERIEIWSERE</sequence>
<dbReference type="EMBL" id="JAUKUA010000003">
    <property type="protein sequence ID" value="KAK0719314.1"/>
    <property type="molecule type" value="Genomic_DNA"/>
</dbReference>
<dbReference type="Proteomes" id="UP001172102">
    <property type="component" value="Unassembled WGS sequence"/>
</dbReference>
<feature type="non-terminal residue" evidence="1">
    <location>
        <position position="549"/>
    </location>
</feature>
<evidence type="ECO:0008006" key="3">
    <source>
        <dbReference type="Google" id="ProtNLM"/>
    </source>
</evidence>